<keyword evidence="1" id="KW-0812">Transmembrane</keyword>
<accession>A0A1M7ME76</accession>
<evidence type="ECO:0000256" key="1">
    <source>
        <dbReference type="SAM" id="Phobius"/>
    </source>
</evidence>
<dbReference type="PANTHER" id="PTHR35102:SF1">
    <property type="entry name" value="E3 UBIQUITIN-PROTEIN LIGASE"/>
    <property type="match status" value="1"/>
</dbReference>
<evidence type="ECO:0000259" key="2">
    <source>
        <dbReference type="Pfam" id="PF09835"/>
    </source>
</evidence>
<protein>
    <recommendedName>
        <fullName evidence="2">DUF2062 domain-containing protein</fullName>
    </recommendedName>
</protein>
<feature type="transmembrane region" description="Helical" evidence="1">
    <location>
        <begin position="59"/>
        <end position="81"/>
    </location>
</feature>
<gene>
    <name evidence="3" type="ORF">SAMN05444484_11253</name>
</gene>
<proteinExistence type="predicted"/>
<organism evidence="3 4">
    <name type="scientific">Flavobacterium chilense</name>
    <dbReference type="NCBI Taxonomy" id="946677"/>
    <lineage>
        <taxon>Bacteria</taxon>
        <taxon>Pseudomonadati</taxon>
        <taxon>Bacteroidota</taxon>
        <taxon>Flavobacteriia</taxon>
        <taxon>Flavobacteriales</taxon>
        <taxon>Flavobacteriaceae</taxon>
        <taxon>Flavobacterium</taxon>
    </lineage>
</organism>
<dbReference type="Pfam" id="PF09835">
    <property type="entry name" value="DUF2062"/>
    <property type="match status" value="1"/>
</dbReference>
<evidence type="ECO:0000313" key="3">
    <source>
        <dbReference type="EMBL" id="SHM89117.1"/>
    </source>
</evidence>
<dbReference type="PANTHER" id="PTHR35102">
    <property type="entry name" value="E3 UBIQUITIN-PROTEIN LIGASE"/>
    <property type="match status" value="1"/>
</dbReference>
<dbReference type="RefSeq" id="WP_073075509.1">
    <property type="nucleotide sequence ID" value="NZ_FRBT01000012.1"/>
</dbReference>
<keyword evidence="1" id="KW-0472">Membrane</keyword>
<feature type="transmembrane region" description="Helical" evidence="1">
    <location>
        <begin position="20"/>
        <end position="53"/>
    </location>
</feature>
<dbReference type="AlphaFoldDB" id="A0A1M7ME76"/>
<keyword evidence="4" id="KW-1185">Reference proteome</keyword>
<evidence type="ECO:0000313" key="4">
    <source>
        <dbReference type="Proteomes" id="UP000184028"/>
    </source>
</evidence>
<feature type="transmembrane region" description="Helical" evidence="1">
    <location>
        <begin position="115"/>
        <end position="140"/>
    </location>
</feature>
<feature type="domain" description="DUF2062" evidence="2">
    <location>
        <begin position="13"/>
        <end position="151"/>
    </location>
</feature>
<dbReference type="EMBL" id="FRBT01000012">
    <property type="protein sequence ID" value="SHM89117.1"/>
    <property type="molecule type" value="Genomic_DNA"/>
</dbReference>
<reference evidence="4" key="1">
    <citation type="submission" date="2016-11" db="EMBL/GenBank/DDBJ databases">
        <authorList>
            <person name="Varghese N."/>
            <person name="Submissions S."/>
        </authorList>
    </citation>
    <scope>NUCLEOTIDE SEQUENCE [LARGE SCALE GENOMIC DNA]</scope>
    <source>
        <strain evidence="4">DSM 24724</strain>
    </source>
</reference>
<dbReference type="STRING" id="946677.SAMN05444484_11253"/>
<keyword evidence="1" id="KW-1133">Transmembrane helix</keyword>
<name>A0A1M7ME76_9FLAO</name>
<dbReference type="Proteomes" id="UP000184028">
    <property type="component" value="Unassembled WGS sequence"/>
</dbReference>
<sequence length="155" mass="17498">MIINFQNLLLKIKKPFQQGLSGIAITNAIIVSLLFTVFPVFGITTILITFVAIKFKLNLPIMVLISYIASPLQFLFFLPFIHIGEAIMNTKHTLLTVQEIKNAFDISFFNTIKQLLFELICGVSGWILLALPISLMVLFFSNKINNLIQNQNATH</sequence>
<dbReference type="InterPro" id="IPR018639">
    <property type="entry name" value="DUF2062"/>
</dbReference>